<proteinExistence type="predicted"/>
<dbReference type="EC" id="2.7.13.3" evidence="14"/>
<dbReference type="Pfam" id="PF02518">
    <property type="entry name" value="HATPase_c"/>
    <property type="match status" value="1"/>
</dbReference>
<feature type="transmembrane region" description="Helical" evidence="12">
    <location>
        <begin position="311"/>
        <end position="330"/>
    </location>
</feature>
<dbReference type="InterPro" id="IPR033479">
    <property type="entry name" value="dCache_1"/>
</dbReference>
<keyword evidence="5 12" id="KW-0812">Transmembrane</keyword>
<reference evidence="14 15" key="1">
    <citation type="submission" date="2024-09" db="EMBL/GenBank/DDBJ databases">
        <authorList>
            <person name="Sun Q."/>
            <person name="Mori K."/>
        </authorList>
    </citation>
    <scope>NUCLEOTIDE SEQUENCE [LARGE SCALE GENOMIC DNA]</scope>
    <source>
        <strain evidence="14 15">JCM 12520</strain>
    </source>
</reference>
<evidence type="ECO:0000256" key="12">
    <source>
        <dbReference type="SAM" id="Phobius"/>
    </source>
</evidence>
<dbReference type="CDD" id="cd18773">
    <property type="entry name" value="PDC1_HK_sensor"/>
    <property type="match status" value="1"/>
</dbReference>
<keyword evidence="8" id="KW-0067">ATP-binding</keyword>
<keyword evidence="9 12" id="KW-1133">Transmembrane helix</keyword>
<dbReference type="CDD" id="cd06225">
    <property type="entry name" value="HAMP"/>
    <property type="match status" value="1"/>
</dbReference>
<evidence type="ECO:0000256" key="11">
    <source>
        <dbReference type="ARBA" id="ARBA00023136"/>
    </source>
</evidence>
<feature type="transmembrane region" description="Helical" evidence="12">
    <location>
        <begin position="20"/>
        <end position="40"/>
    </location>
</feature>
<keyword evidence="15" id="KW-1185">Reference proteome</keyword>
<keyword evidence="11 12" id="KW-0472">Membrane</keyword>
<name>A0ABV5W6R9_9BACL</name>
<dbReference type="Gene3D" id="3.30.565.10">
    <property type="entry name" value="Histidine kinase-like ATPase, C-terminal domain"/>
    <property type="match status" value="1"/>
</dbReference>
<accession>A0ABV5W6R9</accession>
<dbReference type="Gene3D" id="6.10.340.10">
    <property type="match status" value="1"/>
</dbReference>
<comment type="subcellular location">
    <subcellularLocation>
        <location evidence="1">Cell membrane</location>
        <topology evidence="1">Multi-pass membrane protein</topology>
    </subcellularLocation>
</comment>
<dbReference type="PANTHER" id="PTHR34220:SF11">
    <property type="entry name" value="SENSOR PROTEIN KINASE HPTS"/>
    <property type="match status" value="1"/>
</dbReference>
<evidence type="ECO:0000313" key="14">
    <source>
        <dbReference type="EMBL" id="MFB9756259.1"/>
    </source>
</evidence>
<evidence type="ECO:0000256" key="4">
    <source>
        <dbReference type="ARBA" id="ARBA00022679"/>
    </source>
</evidence>
<dbReference type="Proteomes" id="UP001589619">
    <property type="component" value="Unassembled WGS sequence"/>
</dbReference>
<keyword evidence="6" id="KW-0547">Nucleotide-binding</keyword>
<evidence type="ECO:0000256" key="9">
    <source>
        <dbReference type="ARBA" id="ARBA00022989"/>
    </source>
</evidence>
<comment type="caution">
    <text evidence="14">The sequence shown here is derived from an EMBL/GenBank/DDBJ whole genome shotgun (WGS) entry which is preliminary data.</text>
</comment>
<evidence type="ECO:0000256" key="10">
    <source>
        <dbReference type="ARBA" id="ARBA00023012"/>
    </source>
</evidence>
<keyword evidence="10" id="KW-0902">Two-component regulatory system</keyword>
<dbReference type="Pfam" id="PF06580">
    <property type="entry name" value="His_kinase"/>
    <property type="match status" value="1"/>
</dbReference>
<dbReference type="Pfam" id="PF02743">
    <property type="entry name" value="dCache_1"/>
    <property type="match status" value="1"/>
</dbReference>
<dbReference type="SMART" id="SM00387">
    <property type="entry name" value="HATPase_c"/>
    <property type="match status" value="1"/>
</dbReference>
<dbReference type="Gene3D" id="3.30.450.20">
    <property type="entry name" value="PAS domain"/>
    <property type="match status" value="2"/>
</dbReference>
<evidence type="ECO:0000259" key="13">
    <source>
        <dbReference type="PROSITE" id="PS50885"/>
    </source>
</evidence>
<dbReference type="RefSeq" id="WP_344910371.1">
    <property type="nucleotide sequence ID" value="NZ_BAAAYO010000009.1"/>
</dbReference>
<evidence type="ECO:0000256" key="5">
    <source>
        <dbReference type="ARBA" id="ARBA00022692"/>
    </source>
</evidence>
<organism evidence="14 15">
    <name type="scientific">Paenibacillus hodogayensis</name>
    <dbReference type="NCBI Taxonomy" id="279208"/>
    <lineage>
        <taxon>Bacteria</taxon>
        <taxon>Bacillati</taxon>
        <taxon>Bacillota</taxon>
        <taxon>Bacilli</taxon>
        <taxon>Bacillales</taxon>
        <taxon>Paenibacillaceae</taxon>
        <taxon>Paenibacillus</taxon>
    </lineage>
</organism>
<dbReference type="InterPro" id="IPR010559">
    <property type="entry name" value="Sig_transdc_His_kin_internal"/>
</dbReference>
<keyword evidence="3" id="KW-0597">Phosphoprotein</keyword>
<evidence type="ECO:0000256" key="7">
    <source>
        <dbReference type="ARBA" id="ARBA00022777"/>
    </source>
</evidence>
<dbReference type="InterPro" id="IPR050640">
    <property type="entry name" value="Bact_2-comp_sensor_kinase"/>
</dbReference>
<dbReference type="PROSITE" id="PS50885">
    <property type="entry name" value="HAMP"/>
    <property type="match status" value="1"/>
</dbReference>
<evidence type="ECO:0000313" key="15">
    <source>
        <dbReference type="Proteomes" id="UP001589619"/>
    </source>
</evidence>
<protein>
    <submittedName>
        <fullName evidence="14">Sensor histidine kinase</fullName>
        <ecNumber evidence="14">2.7.13.3</ecNumber>
    </submittedName>
</protein>
<dbReference type="SUPFAM" id="SSF55874">
    <property type="entry name" value="ATPase domain of HSP90 chaperone/DNA topoisomerase II/histidine kinase"/>
    <property type="match status" value="1"/>
</dbReference>
<keyword evidence="7 14" id="KW-0418">Kinase</keyword>
<feature type="domain" description="HAMP" evidence="13">
    <location>
        <begin position="330"/>
        <end position="382"/>
    </location>
</feature>
<dbReference type="EMBL" id="JBHMAG010000021">
    <property type="protein sequence ID" value="MFB9756259.1"/>
    <property type="molecule type" value="Genomic_DNA"/>
</dbReference>
<dbReference type="InterPro" id="IPR003594">
    <property type="entry name" value="HATPase_dom"/>
</dbReference>
<keyword evidence="4 14" id="KW-0808">Transferase</keyword>
<evidence type="ECO:0000256" key="6">
    <source>
        <dbReference type="ARBA" id="ARBA00022741"/>
    </source>
</evidence>
<evidence type="ECO:0000256" key="3">
    <source>
        <dbReference type="ARBA" id="ARBA00022553"/>
    </source>
</evidence>
<sequence length="599" mass="68021">MGLTDGMRSFLNKSIANRMIVYFSLFGTLLLIVLGAVNYYESSTSLESEIVHYTTEMMEQTEANLDLYVNDAKTPIALLSTNSSLIASLRHYQDMSWVDRLAHNQAIEELTFNINTFKSYIDDILVIGRNGYVNNLYSGKYMNTSYPFFEQQWVRDALNWKESQLQIIGLHRREYYTVLDRKYNTDTVSVALPIFDENREAIGVVICDLNLDKIGDLLPVKRIADNQQLFLLDGKGQILFDQGNSRVGEAYEPGLFERINAGSSGRFRQTIDGQNMMILYTTSEMTGWKIVTQVPMNLIYHHANKLQATTYISILFAIAAIIGISTWISVQLRKPLKLLVSRMKQVEAGNFTPKTKSYGYGEVQLLGDKFENMVAEINRLITENYESRIVQQESEFKALQAQINPHFLFNTLQLIQTEIVCENYEESSELLVALSHLFRYSMDYTRQVVTLREELDYIGSYLNIYTQKYKGRLHTSISADPLLETYAIPKLILQPIVENCIVHGFADGFHSGKITVDCVCDEEGVLIRIADNGIGMTEEQLAALSEKIGSTSGEGSRIGLRNVQQRIKMKYGEEYGMSVSGNPRNSTIVDIRLPGEMKP</sequence>
<evidence type="ECO:0000256" key="2">
    <source>
        <dbReference type="ARBA" id="ARBA00022475"/>
    </source>
</evidence>
<gene>
    <name evidence="14" type="ORF">ACFFNY_32175</name>
</gene>
<keyword evidence="2" id="KW-1003">Cell membrane</keyword>
<dbReference type="InterPro" id="IPR003660">
    <property type="entry name" value="HAMP_dom"/>
</dbReference>
<evidence type="ECO:0000256" key="1">
    <source>
        <dbReference type="ARBA" id="ARBA00004651"/>
    </source>
</evidence>
<dbReference type="GO" id="GO:0004673">
    <property type="term" value="F:protein histidine kinase activity"/>
    <property type="evidence" value="ECO:0007669"/>
    <property type="project" value="UniProtKB-EC"/>
</dbReference>
<dbReference type="PANTHER" id="PTHR34220">
    <property type="entry name" value="SENSOR HISTIDINE KINASE YPDA"/>
    <property type="match status" value="1"/>
</dbReference>
<dbReference type="InterPro" id="IPR036890">
    <property type="entry name" value="HATPase_C_sf"/>
</dbReference>
<dbReference type="CDD" id="cd12912">
    <property type="entry name" value="PDC2_MCP_like"/>
    <property type="match status" value="1"/>
</dbReference>
<evidence type="ECO:0000256" key="8">
    <source>
        <dbReference type="ARBA" id="ARBA00022840"/>
    </source>
</evidence>